<evidence type="ECO:0000313" key="1">
    <source>
        <dbReference type="EMBL" id="USQ81984.1"/>
    </source>
</evidence>
<reference evidence="1" key="1">
    <citation type="submission" date="2022-06" db="EMBL/GenBank/DDBJ databases">
        <title>Ornithinimicrobium HY1793.</title>
        <authorList>
            <person name="Huang Y."/>
        </authorList>
    </citation>
    <scope>NUCLEOTIDE SEQUENCE</scope>
    <source>
        <strain evidence="1">HY1793</strain>
    </source>
</reference>
<sequence>MIPRNPCRIKAEGRAPVKREPEMLTLAELLTLADAMPGPHRALRWPCPASS</sequence>
<organism evidence="1 2">
    <name type="scientific">Ornithinimicrobium faecis</name>
    <dbReference type="NCBI Taxonomy" id="2934158"/>
    <lineage>
        <taxon>Bacteria</taxon>
        <taxon>Bacillati</taxon>
        <taxon>Actinomycetota</taxon>
        <taxon>Actinomycetes</taxon>
        <taxon>Micrococcales</taxon>
        <taxon>Ornithinimicrobiaceae</taxon>
        <taxon>Ornithinimicrobium</taxon>
    </lineage>
</organism>
<evidence type="ECO:0000313" key="2">
    <source>
        <dbReference type="Proteomes" id="UP001056455"/>
    </source>
</evidence>
<keyword evidence="2" id="KW-1185">Reference proteome</keyword>
<gene>
    <name evidence="1" type="ORF">NF556_10185</name>
</gene>
<accession>A0ABY4YYX0</accession>
<dbReference type="Proteomes" id="UP001056455">
    <property type="component" value="Chromosome"/>
</dbReference>
<name>A0ABY4YYX0_9MICO</name>
<dbReference type="EMBL" id="CP099489">
    <property type="protein sequence ID" value="USQ81984.1"/>
    <property type="molecule type" value="Genomic_DNA"/>
</dbReference>
<protein>
    <submittedName>
        <fullName evidence="1">Uncharacterized protein</fullName>
    </submittedName>
</protein>
<dbReference type="RefSeq" id="WP_252595519.1">
    <property type="nucleotide sequence ID" value="NZ_CP099489.1"/>
</dbReference>
<proteinExistence type="predicted"/>